<reference evidence="6" key="1">
    <citation type="submission" date="2015-07" db="EMBL/GenBank/DDBJ databases">
        <title>Draft genome sequence of Streptomyces sp. CMAA 1322, a bacterium isolated from Caatinga biome, from dry forest semiarid of Brazil.</title>
        <authorList>
            <person name="Santos S.N."/>
            <person name="Gacesa R."/>
            <person name="Taketani R.G."/>
            <person name="Long P.F."/>
            <person name="Melo I.S."/>
        </authorList>
    </citation>
    <scope>NUCLEOTIDE SEQUENCE [LARGE SCALE GENOMIC DNA]</scope>
    <source>
        <strain evidence="6">CMAA 1322</strain>
    </source>
</reference>
<comment type="cofactor">
    <cofactor evidence="1">
        <name>FAD</name>
        <dbReference type="ChEBI" id="CHEBI:57692"/>
    </cofactor>
</comment>
<dbReference type="Gene3D" id="3.30.70.2450">
    <property type="match status" value="1"/>
</dbReference>
<gene>
    <name evidence="5" type="ORF">AC230_18280</name>
</gene>
<protein>
    <recommendedName>
        <fullName evidence="4">FAD-binding domain-containing protein</fullName>
    </recommendedName>
</protein>
<organism evidence="5 6">
    <name type="scientific">Streptomyces caatingaensis</name>
    <dbReference type="NCBI Taxonomy" id="1678637"/>
    <lineage>
        <taxon>Bacteria</taxon>
        <taxon>Bacillati</taxon>
        <taxon>Actinomycetota</taxon>
        <taxon>Actinomycetes</taxon>
        <taxon>Kitasatosporales</taxon>
        <taxon>Streptomycetaceae</taxon>
        <taxon>Streptomyces</taxon>
    </lineage>
</organism>
<evidence type="ECO:0000256" key="1">
    <source>
        <dbReference type="ARBA" id="ARBA00001974"/>
    </source>
</evidence>
<evidence type="ECO:0000256" key="3">
    <source>
        <dbReference type="ARBA" id="ARBA00022827"/>
    </source>
</evidence>
<dbReference type="GO" id="GO:0016709">
    <property type="term" value="F:oxidoreductase activity, acting on paired donors, with incorporation or reduction of molecular oxygen, NAD(P)H as one donor, and incorporation of one atom of oxygen"/>
    <property type="evidence" value="ECO:0007669"/>
    <property type="project" value="UniProtKB-ARBA"/>
</dbReference>
<evidence type="ECO:0000313" key="6">
    <source>
        <dbReference type="Proteomes" id="UP000037288"/>
    </source>
</evidence>
<dbReference type="GO" id="GO:0071949">
    <property type="term" value="F:FAD binding"/>
    <property type="evidence" value="ECO:0007669"/>
    <property type="project" value="InterPro"/>
</dbReference>
<dbReference type="PRINTS" id="PR00420">
    <property type="entry name" value="RNGMNOXGNASE"/>
</dbReference>
<dbReference type="PANTHER" id="PTHR43004:SF19">
    <property type="entry name" value="BINDING MONOOXYGENASE, PUTATIVE (JCVI)-RELATED"/>
    <property type="match status" value="1"/>
</dbReference>
<dbReference type="InterPro" id="IPR050641">
    <property type="entry name" value="RIFMO-like"/>
</dbReference>
<dbReference type="PATRIC" id="fig|1678637.3.peg.3939"/>
<dbReference type="Pfam" id="PF21274">
    <property type="entry name" value="Rng_hyd_C"/>
    <property type="match status" value="1"/>
</dbReference>
<dbReference type="Proteomes" id="UP000037288">
    <property type="component" value="Unassembled WGS sequence"/>
</dbReference>
<dbReference type="SUPFAM" id="SSF51905">
    <property type="entry name" value="FAD/NAD(P)-binding domain"/>
    <property type="match status" value="1"/>
</dbReference>
<dbReference type="STRING" id="1678637.AC230_18280"/>
<dbReference type="InterPro" id="IPR002938">
    <property type="entry name" value="FAD-bd"/>
</dbReference>
<dbReference type="InterPro" id="IPR036188">
    <property type="entry name" value="FAD/NAD-bd_sf"/>
</dbReference>
<name>A0A0K9XD99_9ACTN</name>
<feature type="domain" description="FAD-binding" evidence="4">
    <location>
        <begin position="3"/>
        <end position="344"/>
    </location>
</feature>
<dbReference type="NCBIfam" id="NF004832">
    <property type="entry name" value="PRK06184.1"/>
    <property type="match status" value="1"/>
</dbReference>
<keyword evidence="3" id="KW-0274">FAD</keyword>
<dbReference type="Pfam" id="PF01494">
    <property type="entry name" value="FAD_binding_3"/>
    <property type="match status" value="1"/>
</dbReference>
<dbReference type="Gene3D" id="3.40.30.120">
    <property type="match status" value="1"/>
</dbReference>
<sequence length="498" mass="52995">MNDTDVLIVGAGPTGLTLACTLARAGAAVRIIDKSPVPHRTSRSKGANQRTREVFADLGLGAAFDAAGVRRMVLRKYRGGVPLHDADVNEGAGSTPEVPYPTGLGIPQWRTEEILREGLAAYGVYVETGCAMAELTQDAERATVTLADGRRITAAYVVGCDGGHSAVRRALGVAFPGETREDQAGWVADVEADGLDRDYWHQWFDEDGVLLLWPIPGTRAWQLQSSVERDADGRVLPPSLDGFQRLFDRHARVPGVRLANPTWLSLYRVNSRMAERFRAGRAFLAGDAAHVHPVAGGLGMNTGVQDAFNLGWKLALVVRGEAGEALLDSYDEERRPVAAWTLQFTGERLRAAMEGTRTPGVGTEVVITDDGSTLGVAYPWSSLARGGPKAGERAPDGRARDGRRLHEAFAGPHFTLLGFGGGSGPALAEAGERCPGLLRTCAAGDAARAAYGIGAGEDALVLVRPDHHIALSTRADGRGAAEVVDLLRHLGRRAVRSA</sequence>
<dbReference type="OrthoDB" id="8670884at2"/>
<evidence type="ECO:0000259" key="4">
    <source>
        <dbReference type="Pfam" id="PF01494"/>
    </source>
</evidence>
<dbReference type="PANTHER" id="PTHR43004">
    <property type="entry name" value="TRK SYSTEM POTASSIUM UPTAKE PROTEIN"/>
    <property type="match status" value="1"/>
</dbReference>
<proteinExistence type="predicted"/>
<keyword evidence="2" id="KW-0285">Flavoprotein</keyword>
<evidence type="ECO:0000256" key="2">
    <source>
        <dbReference type="ARBA" id="ARBA00022630"/>
    </source>
</evidence>
<comment type="caution">
    <text evidence="5">The sequence shown here is derived from an EMBL/GenBank/DDBJ whole genome shotgun (WGS) entry which is preliminary data.</text>
</comment>
<accession>A0A0K9XD99</accession>
<evidence type="ECO:0000313" key="5">
    <source>
        <dbReference type="EMBL" id="KNB51091.1"/>
    </source>
</evidence>
<dbReference type="AlphaFoldDB" id="A0A0K9XD99"/>
<dbReference type="Gene3D" id="3.50.50.60">
    <property type="entry name" value="FAD/NAD(P)-binding domain"/>
    <property type="match status" value="1"/>
</dbReference>
<keyword evidence="6" id="KW-1185">Reference proteome</keyword>
<dbReference type="RefSeq" id="WP_049717341.1">
    <property type="nucleotide sequence ID" value="NZ_LFXA01000011.1"/>
</dbReference>
<dbReference type="EMBL" id="LFXA01000011">
    <property type="protein sequence ID" value="KNB51091.1"/>
    <property type="molecule type" value="Genomic_DNA"/>
</dbReference>